<dbReference type="RefSeq" id="XP_035323145.1">
    <property type="nucleotide sequence ID" value="XM_035467133.1"/>
</dbReference>
<name>A0A9P4YWQ0_9HYPO</name>
<dbReference type="PANTHER" id="PTHR10993">
    <property type="entry name" value="OCTANOYLTRANSFERASE"/>
    <property type="match status" value="1"/>
</dbReference>
<evidence type="ECO:0000313" key="4">
    <source>
        <dbReference type="Proteomes" id="UP000749293"/>
    </source>
</evidence>
<organism evidence="3 4">
    <name type="scientific">Geosmithia morbida</name>
    <dbReference type="NCBI Taxonomy" id="1094350"/>
    <lineage>
        <taxon>Eukaryota</taxon>
        <taxon>Fungi</taxon>
        <taxon>Dikarya</taxon>
        <taxon>Ascomycota</taxon>
        <taxon>Pezizomycotina</taxon>
        <taxon>Sordariomycetes</taxon>
        <taxon>Hypocreomycetidae</taxon>
        <taxon>Hypocreales</taxon>
        <taxon>Bionectriaceae</taxon>
        <taxon>Geosmithia</taxon>
    </lineage>
</organism>
<dbReference type="PROSITE" id="PS51733">
    <property type="entry name" value="BPL_LPL_CATALYTIC"/>
    <property type="match status" value="1"/>
</dbReference>
<evidence type="ECO:0000259" key="2">
    <source>
        <dbReference type="PROSITE" id="PS51733"/>
    </source>
</evidence>
<accession>A0A9P4YWQ0</accession>
<keyword evidence="4" id="KW-1185">Reference proteome</keyword>
<feature type="compositionally biased region" description="Basic and acidic residues" evidence="1">
    <location>
        <begin position="87"/>
        <end position="96"/>
    </location>
</feature>
<dbReference type="SUPFAM" id="SSF55681">
    <property type="entry name" value="Class II aaRS and biotin synthetases"/>
    <property type="match status" value="1"/>
</dbReference>
<feature type="region of interest" description="Disordered" evidence="1">
    <location>
        <begin position="6"/>
        <end position="42"/>
    </location>
</feature>
<dbReference type="GO" id="GO:0033819">
    <property type="term" value="F:lipoyl(octanoyl) transferase activity"/>
    <property type="evidence" value="ECO:0007669"/>
    <property type="project" value="TreeGrafter"/>
</dbReference>
<dbReference type="Gene3D" id="3.30.930.10">
    <property type="entry name" value="Bira Bifunctional Protein, Domain 2"/>
    <property type="match status" value="1"/>
</dbReference>
<feature type="compositionally biased region" description="Basic and acidic residues" evidence="1">
    <location>
        <begin position="124"/>
        <end position="141"/>
    </location>
</feature>
<dbReference type="EMBL" id="JAANYQ010000004">
    <property type="protein sequence ID" value="KAF4124493.1"/>
    <property type="molecule type" value="Genomic_DNA"/>
</dbReference>
<keyword evidence="3" id="KW-0808">Transferase</keyword>
<dbReference type="Pfam" id="PF21948">
    <property type="entry name" value="LplA-B_cat"/>
    <property type="match status" value="1"/>
</dbReference>
<feature type="region of interest" description="Disordered" evidence="1">
    <location>
        <begin position="77"/>
        <end position="159"/>
    </location>
</feature>
<proteinExistence type="predicted"/>
<comment type="caution">
    <text evidence="3">The sequence shown here is derived from an EMBL/GenBank/DDBJ whole genome shotgun (WGS) entry which is preliminary data.</text>
</comment>
<dbReference type="GO" id="GO:0009249">
    <property type="term" value="P:protein lipoylation"/>
    <property type="evidence" value="ECO:0007669"/>
    <property type="project" value="TreeGrafter"/>
</dbReference>
<dbReference type="OrthoDB" id="19908at2759"/>
<reference evidence="3" key="1">
    <citation type="submission" date="2020-03" db="EMBL/GenBank/DDBJ databases">
        <title>Site-based positive gene gene selection in Geosmithia morbida across the United States reveals a broad range of putative effectors and factors for local host and environmental adapation.</title>
        <authorList>
            <person name="Onufrak A."/>
            <person name="Murdoch R.W."/>
            <person name="Gazis R."/>
            <person name="Huff M."/>
            <person name="Staton M."/>
            <person name="Klingeman W."/>
            <person name="Hadziabdic D."/>
        </authorList>
    </citation>
    <scope>NUCLEOTIDE SEQUENCE</scope>
    <source>
        <strain evidence="3">1262</strain>
    </source>
</reference>
<dbReference type="InterPro" id="IPR045864">
    <property type="entry name" value="aa-tRNA-synth_II/BPL/LPL"/>
</dbReference>
<sequence length="327" mass="35619">MLVRIRTAPRLLHAPRPSTTTGWLSSAAAAAAPATPADTATSHDGILRHHHLHPGRLTSYDEAESLQESIRSDLLAWKGQKSARGRRGGDDHEPPPRPHLISFEAAPTFTLGRRQQNPPPEQMARLRRELRIADDGGRNDGGRPTSLTPAVRKTSRGGLTTYHGPGQMVLWPVLDMRSPLYPGYGVESYASHLESATQRLLADLFGIRTYISRDDPGVWVATPPGEPERKIAALGVHHRRHVTALGIAVNISIPVEGPEESNPWARFVPCGLDGKLVTSVANELGDPVPEATPGRYDVAALSRTWAEMFAEGLTDPRRRVFAGSRMG</sequence>
<dbReference type="GeneID" id="55971387"/>
<protein>
    <submittedName>
        <fullName evidence="3">Lipoyl(Octanoyl) transferase</fullName>
    </submittedName>
</protein>
<dbReference type="Proteomes" id="UP000749293">
    <property type="component" value="Unassembled WGS sequence"/>
</dbReference>
<dbReference type="AlphaFoldDB" id="A0A9P4YWQ0"/>
<evidence type="ECO:0000256" key="1">
    <source>
        <dbReference type="SAM" id="MobiDB-lite"/>
    </source>
</evidence>
<gene>
    <name evidence="3" type="ORF">GMORB2_5159</name>
</gene>
<feature type="domain" description="BPL/LPL catalytic" evidence="2">
    <location>
        <begin position="94"/>
        <end position="309"/>
    </location>
</feature>
<evidence type="ECO:0000313" key="3">
    <source>
        <dbReference type="EMBL" id="KAF4124493.1"/>
    </source>
</evidence>
<dbReference type="PANTHER" id="PTHR10993:SF7">
    <property type="entry name" value="LIPOYLTRANSFERASE 2, MITOCHONDRIAL-RELATED"/>
    <property type="match status" value="1"/>
</dbReference>
<feature type="compositionally biased region" description="Low complexity" evidence="1">
    <location>
        <begin position="18"/>
        <end position="42"/>
    </location>
</feature>
<dbReference type="InterPro" id="IPR004143">
    <property type="entry name" value="BPL_LPL_catalytic"/>
</dbReference>